<gene>
    <name evidence="2" type="ORF">Cvel_7109</name>
</gene>
<feature type="compositionally biased region" description="Polar residues" evidence="1">
    <location>
        <begin position="1366"/>
        <end position="1375"/>
    </location>
</feature>
<feature type="compositionally biased region" description="Basic and acidic residues" evidence="1">
    <location>
        <begin position="619"/>
        <end position="635"/>
    </location>
</feature>
<feature type="region of interest" description="Disordered" evidence="1">
    <location>
        <begin position="1345"/>
        <end position="1394"/>
    </location>
</feature>
<accession>A0A0G4HJP5</accession>
<feature type="region of interest" description="Disordered" evidence="1">
    <location>
        <begin position="1070"/>
        <end position="1090"/>
    </location>
</feature>
<feature type="region of interest" description="Disordered" evidence="1">
    <location>
        <begin position="345"/>
        <end position="382"/>
    </location>
</feature>
<feature type="region of interest" description="Disordered" evidence="1">
    <location>
        <begin position="857"/>
        <end position="921"/>
    </location>
</feature>
<feature type="compositionally biased region" description="Basic and acidic residues" evidence="1">
    <location>
        <begin position="644"/>
        <end position="663"/>
    </location>
</feature>
<feature type="compositionally biased region" description="Low complexity" evidence="1">
    <location>
        <begin position="667"/>
        <end position="700"/>
    </location>
</feature>
<feature type="region of interest" description="Disordered" evidence="1">
    <location>
        <begin position="397"/>
        <end position="439"/>
    </location>
</feature>
<feature type="compositionally biased region" description="Basic and acidic residues" evidence="1">
    <location>
        <begin position="1512"/>
        <end position="1526"/>
    </location>
</feature>
<dbReference type="EMBL" id="CDMZ01002886">
    <property type="protein sequence ID" value="CEM44278.1"/>
    <property type="molecule type" value="Genomic_DNA"/>
</dbReference>
<proteinExistence type="predicted"/>
<protein>
    <submittedName>
        <fullName evidence="2">Uncharacterized protein</fullName>
    </submittedName>
</protein>
<feature type="compositionally biased region" description="Low complexity" evidence="1">
    <location>
        <begin position="477"/>
        <end position="488"/>
    </location>
</feature>
<feature type="region of interest" description="Disordered" evidence="1">
    <location>
        <begin position="1464"/>
        <end position="1531"/>
    </location>
</feature>
<feature type="compositionally biased region" description="Basic and acidic residues" evidence="1">
    <location>
        <begin position="575"/>
        <end position="598"/>
    </location>
</feature>
<evidence type="ECO:0000313" key="2">
    <source>
        <dbReference type="EMBL" id="CEM44278.1"/>
    </source>
</evidence>
<feature type="region of interest" description="Disordered" evidence="1">
    <location>
        <begin position="182"/>
        <end position="218"/>
    </location>
</feature>
<name>A0A0G4HJP5_9ALVE</name>
<feature type="compositionally biased region" description="Basic and acidic residues" evidence="1">
    <location>
        <begin position="749"/>
        <end position="759"/>
    </location>
</feature>
<feature type="compositionally biased region" description="Acidic residues" evidence="1">
    <location>
        <begin position="880"/>
        <end position="891"/>
    </location>
</feature>
<feature type="region of interest" description="Disordered" evidence="1">
    <location>
        <begin position="1235"/>
        <end position="1273"/>
    </location>
</feature>
<feature type="compositionally biased region" description="Acidic residues" evidence="1">
    <location>
        <begin position="760"/>
        <end position="772"/>
    </location>
</feature>
<dbReference type="VEuPathDB" id="CryptoDB:Cvel_7109"/>
<feature type="region of interest" description="Disordered" evidence="1">
    <location>
        <begin position="464"/>
        <end position="501"/>
    </location>
</feature>
<sequence length="1621" mass="178751">MRVADAANLKALNKDVLESSMKVEVMNKQAYDRLIVPSRKMKKGGKINKKAHIGMMEVKEACDEMVEGVLMPMLQMPLNKVFSKSRREYMMIQKGMEYREYTRRLMNKVRSEGVVYIDAHLATEHIAAKADAQQYFQGFQAGRQAHAGVPTKDGLQSTCRHVVFPQHANVSQCAASVVPRRQGTYGMPQSNTTPSIEASQSSAQDLSVPSPTQGGTDKQTLEKTNIEASFCNTSWGGCIAQEGSVINPAAMKSFSPHRLNNMEAPSSPTTPEAENGVVPRSPSLDASLADALDRLEISSSDSLLSSIANTRHLMEWKAEIERKEHQGAMPLHHQMNDLVASALRDQSEGPHLPSPLPRPAESGGSLHPGLEKTRNSLRDSTWGGSIANEAAVVQPVGGKSFSPRKAKNPVSLRIPQTEEAAEDTEREVQDTTPNHPISPDLVSALDKLEISSSDSILSSLANTRGRLVTDSEEESRVSSAEESIAEKSAPPPAKRKAAPPPIPILPAELVKLSMAPSDVLRSEHASSWQSQASRDLSLSIDSGRGSMEEESATLPPTPSLQDLPVSVSSSVHLGDASKETELGEAYRPEGEGERKKEEEILENEMEDDRRDFQTTTQDENTRPEGTDEAEDKVAASEEDIETQEQTKESEEHTEEDERPHTPFDDPLPSSLSSLEGSSQSSQQRIRVNLSSSLSPLGPEESGCDSPPERPTALDNMSVASSFAIPSGRVSAWEDSRIFTIENTREEIDAALRLSNKDDNQSEEEEKKEEEEDQRGNSDEEIHRGPLEGAQSDSSQPKLGLSRPLLAEQLKLLVDSPPERPVELDNMSVASSFAIPSGRVSAWEDSRIFTMGNAREEVDAALRQPMEEEEAERKEDPQIADVEEEPDDDGDDQATPREPTHPPNQPLLFEGAEIDVEQAPERPIELDNMSVASSFAIPSGRVSAWEDSRMFSSDDGGCWEEIDLALGKSIQKRPPVYGRADLPPEEQMVSNTVMAPLTRPLAASRPDFSVDSPPERPVELDNMSVASSFAIPSGRVSAWEDSRIFTMGNAREDIDAALRNSNSDRVVVRGRANTQPADQEEDGDATKRQLKTKVPSTLFANTPESFVDSPPERPTALDNMSVASSFAIPSGRVSAWEDSGIFTRQKQPDRRKAGDTTQMKFGNTELYSRGPKTLQPPSSPCPLLDPPERPSDLENMSVASSFSIPSGRVSTWESGDGESEDGVFTIEQAREEINRGLRKYMEDEDREKEREREAFAHTKNEDNRGPSDQKDLMDTQKLKVSTHTSESRIECSQSISSVLFFRDGLWYSFLSYKNGTTAKAPRKEASEKETNRAICEEVEKDFLTSFGASTSGGKDKGRGAAGKVENKPSQAQQSEGRSSDAREANEDGESFLLSENERKMKILHDAVDRARQAEVENRNKAESLRRAAQEAMMRGQMQNVYFDYDGGGFKIRTREEIEALSADFKKEQERQITSPSPHNNDHLRQGQWKMPFLPPEAPHRTWGGIPMPPKFKKGSEGKRQKKDKGQREEDEETYLEAAGLGFLGDLIAPYRPRPNFAPSALCARPPGKHIRRLDSIDRSCRSSVASSCTEVTEVALVEEEDEHMKACRDCGQAFVAFFLGDL</sequence>
<organism evidence="2">
    <name type="scientific">Chromera velia CCMP2878</name>
    <dbReference type="NCBI Taxonomy" id="1169474"/>
    <lineage>
        <taxon>Eukaryota</taxon>
        <taxon>Sar</taxon>
        <taxon>Alveolata</taxon>
        <taxon>Colpodellida</taxon>
        <taxon>Chromeraceae</taxon>
        <taxon>Chromera</taxon>
    </lineage>
</organism>
<evidence type="ECO:0000256" key="1">
    <source>
        <dbReference type="SAM" id="MobiDB-lite"/>
    </source>
</evidence>
<feature type="compositionally biased region" description="Polar residues" evidence="1">
    <location>
        <begin position="525"/>
        <end position="540"/>
    </location>
</feature>
<feature type="compositionally biased region" description="Basic and acidic residues" evidence="1">
    <location>
        <begin position="773"/>
        <end position="785"/>
    </location>
</feature>
<feature type="region of interest" description="Disordered" evidence="1">
    <location>
        <begin position="518"/>
        <end position="726"/>
    </location>
</feature>
<reference evidence="2" key="1">
    <citation type="submission" date="2014-11" db="EMBL/GenBank/DDBJ databases">
        <authorList>
            <person name="Otto D Thomas"/>
            <person name="Naeem Raeece"/>
        </authorList>
    </citation>
    <scope>NUCLEOTIDE SEQUENCE</scope>
</reference>
<feature type="compositionally biased region" description="Polar residues" evidence="1">
    <location>
        <begin position="187"/>
        <end position="218"/>
    </location>
</feature>
<feature type="region of interest" description="Disordered" evidence="1">
    <location>
        <begin position="749"/>
        <end position="802"/>
    </location>
</feature>